<gene>
    <name evidence="1" type="ORF">K9S39_05455</name>
</gene>
<dbReference type="EMBL" id="CP086322">
    <property type="protein sequence ID" value="UQA97628.1"/>
    <property type="molecule type" value="Genomic_DNA"/>
</dbReference>
<dbReference type="Proteomes" id="UP000830115">
    <property type="component" value="Chromosome"/>
</dbReference>
<evidence type="ECO:0000313" key="2">
    <source>
        <dbReference type="Proteomes" id="UP000830115"/>
    </source>
</evidence>
<keyword evidence="2" id="KW-1185">Reference proteome</keyword>
<name>A0ABY4MIQ2_9ACTN</name>
<dbReference type="Gene3D" id="2.30.31.20">
    <property type="entry name" value="Sporulation-specific cell division protein SsgB"/>
    <property type="match status" value="1"/>
</dbReference>
<evidence type="ECO:0000313" key="1">
    <source>
        <dbReference type="EMBL" id="UQA97628.1"/>
    </source>
</evidence>
<dbReference type="InterPro" id="IPR038658">
    <property type="entry name" value="SsgB_sf"/>
</dbReference>
<sequence length="59" mass="6726">MNPPEGTAQVAIPREHVEEFLKRTKAMVPFGLEHEHLDVKFHDLEAELSQLTRFPGGML</sequence>
<proteinExistence type="predicted"/>
<accession>A0ABY4MIQ2</accession>
<organism evidence="1 2">
    <name type="scientific">Streptomyces halobius</name>
    <dbReference type="NCBI Taxonomy" id="2879846"/>
    <lineage>
        <taxon>Bacteria</taxon>
        <taxon>Bacillati</taxon>
        <taxon>Actinomycetota</taxon>
        <taxon>Actinomycetes</taxon>
        <taxon>Kitasatosporales</taxon>
        <taxon>Streptomycetaceae</taxon>
        <taxon>Streptomyces</taxon>
    </lineage>
</organism>
<protein>
    <submittedName>
        <fullName evidence="1">Uncharacterized protein</fullName>
    </submittedName>
</protein>
<dbReference type="RefSeq" id="WP_406708124.1">
    <property type="nucleotide sequence ID" value="NZ_CP086322.1"/>
</dbReference>
<reference evidence="1" key="1">
    <citation type="submission" date="2021-10" db="EMBL/GenBank/DDBJ databases">
        <title>Streptomyces nigrumlapis sp.nov.,an antimicrobial producing actinobacterium isolated from Black Gobi rocks.</title>
        <authorList>
            <person name="Wen Y."/>
            <person name="Zhang W."/>
            <person name="Liu X.G."/>
        </authorList>
    </citation>
    <scope>NUCLEOTIDE SEQUENCE</scope>
    <source>
        <strain evidence="1">ST13-2-2</strain>
    </source>
</reference>